<organism evidence="1 2">
    <name type="scientific">Symmachiella macrocystis</name>
    <dbReference type="NCBI Taxonomy" id="2527985"/>
    <lineage>
        <taxon>Bacteria</taxon>
        <taxon>Pseudomonadati</taxon>
        <taxon>Planctomycetota</taxon>
        <taxon>Planctomycetia</taxon>
        <taxon>Planctomycetales</taxon>
        <taxon>Planctomycetaceae</taxon>
        <taxon>Symmachiella</taxon>
    </lineage>
</organism>
<dbReference type="RefSeq" id="WP_146369457.1">
    <property type="nucleotide sequence ID" value="NZ_SJPP01000001.1"/>
</dbReference>
<evidence type="ECO:0000313" key="2">
    <source>
        <dbReference type="Proteomes" id="UP000320735"/>
    </source>
</evidence>
<dbReference type="EMBL" id="SJPP01000001">
    <property type="protein sequence ID" value="TWU11919.1"/>
    <property type="molecule type" value="Genomic_DNA"/>
</dbReference>
<dbReference type="AlphaFoldDB" id="A0A5C6BLB6"/>
<keyword evidence="2" id="KW-1185">Reference proteome</keyword>
<protein>
    <submittedName>
        <fullName evidence="1">Uncharacterized protein</fullName>
    </submittedName>
</protein>
<dbReference type="OrthoDB" id="1360276at2"/>
<dbReference type="Proteomes" id="UP000320735">
    <property type="component" value="Unassembled WGS sequence"/>
</dbReference>
<accession>A0A5C6BLB6</accession>
<evidence type="ECO:0000313" key="1">
    <source>
        <dbReference type="EMBL" id="TWU11919.1"/>
    </source>
</evidence>
<reference evidence="1 2" key="1">
    <citation type="submission" date="2019-02" db="EMBL/GenBank/DDBJ databases">
        <title>Deep-cultivation of Planctomycetes and their phenomic and genomic characterization uncovers novel biology.</title>
        <authorList>
            <person name="Wiegand S."/>
            <person name="Jogler M."/>
            <person name="Boedeker C."/>
            <person name="Pinto D."/>
            <person name="Vollmers J."/>
            <person name="Rivas-Marin E."/>
            <person name="Kohn T."/>
            <person name="Peeters S.H."/>
            <person name="Heuer A."/>
            <person name="Rast P."/>
            <person name="Oberbeckmann S."/>
            <person name="Bunk B."/>
            <person name="Jeske O."/>
            <person name="Meyerdierks A."/>
            <person name="Storesund J.E."/>
            <person name="Kallscheuer N."/>
            <person name="Luecker S."/>
            <person name="Lage O.M."/>
            <person name="Pohl T."/>
            <person name="Merkel B.J."/>
            <person name="Hornburger P."/>
            <person name="Mueller R.-W."/>
            <person name="Bruemmer F."/>
            <person name="Labrenz M."/>
            <person name="Spormann A.M."/>
            <person name="Op Den Camp H."/>
            <person name="Overmann J."/>
            <person name="Amann R."/>
            <person name="Jetten M.S.M."/>
            <person name="Mascher T."/>
            <person name="Medema M.H."/>
            <person name="Devos D.P."/>
            <person name="Kaster A.-K."/>
            <person name="Ovreas L."/>
            <person name="Rohde M."/>
            <person name="Galperin M.Y."/>
            <person name="Jogler C."/>
        </authorList>
    </citation>
    <scope>NUCLEOTIDE SEQUENCE [LARGE SCALE GENOMIC DNA]</scope>
    <source>
        <strain evidence="1 2">CA54</strain>
    </source>
</reference>
<name>A0A5C6BLB6_9PLAN</name>
<proteinExistence type="predicted"/>
<sequence length="110" mass="12858">MARPIKKRRFRSIVVDDVTYQWQFEGVLVVYSDSESSRRGQALVADWGWVDWLEPEYRDARPFDPHCVTPSFVRSAIQFAVTAGWQSHESGKPFRITYRQDQFELATEAT</sequence>
<comment type="caution">
    <text evidence="1">The sequence shown here is derived from an EMBL/GenBank/DDBJ whole genome shotgun (WGS) entry which is preliminary data.</text>
</comment>
<gene>
    <name evidence="1" type="ORF">CA54_07310</name>
</gene>